<feature type="domain" description="HTH lysR-type" evidence="5">
    <location>
        <begin position="6"/>
        <end position="63"/>
    </location>
</feature>
<reference evidence="6 7" key="1">
    <citation type="submission" date="2019-08" db="EMBL/GenBank/DDBJ databases">
        <title>Paraburkholderia sp. DCY113.</title>
        <authorList>
            <person name="Kang J."/>
        </authorList>
    </citation>
    <scope>NUCLEOTIDE SEQUENCE [LARGE SCALE GENOMIC DNA]</scope>
    <source>
        <strain evidence="6 7">DCY113</strain>
    </source>
</reference>
<evidence type="ECO:0000256" key="2">
    <source>
        <dbReference type="ARBA" id="ARBA00023015"/>
    </source>
</evidence>
<evidence type="ECO:0000256" key="1">
    <source>
        <dbReference type="ARBA" id="ARBA00009437"/>
    </source>
</evidence>
<accession>A0A5B0G501</accession>
<dbReference type="Pfam" id="PF00126">
    <property type="entry name" value="HTH_1"/>
    <property type="match status" value="1"/>
</dbReference>
<dbReference type="AlphaFoldDB" id="A0A5B0G501"/>
<dbReference type="Pfam" id="PF03466">
    <property type="entry name" value="LysR_substrate"/>
    <property type="match status" value="1"/>
</dbReference>
<dbReference type="SUPFAM" id="SSF53850">
    <property type="entry name" value="Periplasmic binding protein-like II"/>
    <property type="match status" value="1"/>
</dbReference>
<protein>
    <submittedName>
        <fullName evidence="6">LysR family transcriptional regulator</fullName>
    </submittedName>
</protein>
<dbReference type="PANTHER" id="PTHR30118:SF15">
    <property type="entry name" value="TRANSCRIPTIONAL REGULATORY PROTEIN"/>
    <property type="match status" value="1"/>
</dbReference>
<keyword evidence="3" id="KW-0238">DNA-binding</keyword>
<dbReference type="Gene3D" id="1.10.10.10">
    <property type="entry name" value="Winged helix-like DNA-binding domain superfamily/Winged helix DNA-binding domain"/>
    <property type="match status" value="1"/>
</dbReference>
<comment type="similarity">
    <text evidence="1">Belongs to the LysR transcriptional regulatory family.</text>
</comment>
<organism evidence="6 7">
    <name type="scientific">Paraburkholderia panacisoli</name>
    <dbReference type="NCBI Taxonomy" id="2603818"/>
    <lineage>
        <taxon>Bacteria</taxon>
        <taxon>Pseudomonadati</taxon>
        <taxon>Pseudomonadota</taxon>
        <taxon>Betaproteobacteria</taxon>
        <taxon>Burkholderiales</taxon>
        <taxon>Burkholderiaceae</taxon>
        <taxon>Paraburkholderia</taxon>
    </lineage>
</organism>
<dbReference type="SUPFAM" id="SSF46785">
    <property type="entry name" value="Winged helix' DNA-binding domain"/>
    <property type="match status" value="1"/>
</dbReference>
<evidence type="ECO:0000259" key="5">
    <source>
        <dbReference type="PROSITE" id="PS50931"/>
    </source>
</evidence>
<name>A0A5B0G501_9BURK</name>
<dbReference type="Proteomes" id="UP000325273">
    <property type="component" value="Unassembled WGS sequence"/>
</dbReference>
<evidence type="ECO:0000313" key="6">
    <source>
        <dbReference type="EMBL" id="KAA0998292.1"/>
    </source>
</evidence>
<dbReference type="Gene3D" id="3.40.190.10">
    <property type="entry name" value="Periplasmic binding protein-like II"/>
    <property type="match status" value="2"/>
</dbReference>
<dbReference type="PRINTS" id="PR00039">
    <property type="entry name" value="HTHLYSR"/>
</dbReference>
<sequence length="315" mass="35362">MRLPKLDLNLFVVFESIYEKRNLTRVAEALSITQPAVSNALARMRRAFNDPLFVSTPSGMVPTPLTENIIGRVCEALQLLEASASEGDLFVPATSRRTFRLSMPDLTEAILLPALGEVLQQQAPSMSIESYFTPRNEVSSALATRKIDFAIDVPLINDPQLHQAPLGSDRYACMLRHDHPFGGDTLSIDDYLALGHLQVSSRRQGSGFVDAELRKLGKERRIQMRVQHYMVAPLVALRTNLALTAPIQLLQRHEARILELPFQLPKLEWHLYWHRSSEQDEASTWLRGKIIDTLSALAATPDLPKRKRRVGRAAA</sequence>
<dbReference type="InterPro" id="IPR000847">
    <property type="entry name" value="LysR_HTH_N"/>
</dbReference>
<dbReference type="PANTHER" id="PTHR30118">
    <property type="entry name" value="HTH-TYPE TRANSCRIPTIONAL REGULATOR LEUO-RELATED"/>
    <property type="match status" value="1"/>
</dbReference>
<dbReference type="InterPro" id="IPR037402">
    <property type="entry name" value="YidZ_PBP2"/>
</dbReference>
<dbReference type="RefSeq" id="WP_149676082.1">
    <property type="nucleotide sequence ID" value="NZ_VTUZ01000061.1"/>
</dbReference>
<dbReference type="GO" id="GO:0003700">
    <property type="term" value="F:DNA-binding transcription factor activity"/>
    <property type="evidence" value="ECO:0007669"/>
    <property type="project" value="InterPro"/>
</dbReference>
<keyword evidence="2" id="KW-0805">Transcription regulation</keyword>
<dbReference type="InterPro" id="IPR050389">
    <property type="entry name" value="LysR-type_TF"/>
</dbReference>
<evidence type="ECO:0000313" key="7">
    <source>
        <dbReference type="Proteomes" id="UP000325273"/>
    </source>
</evidence>
<evidence type="ECO:0000256" key="3">
    <source>
        <dbReference type="ARBA" id="ARBA00023125"/>
    </source>
</evidence>
<dbReference type="PROSITE" id="PS50931">
    <property type="entry name" value="HTH_LYSR"/>
    <property type="match status" value="1"/>
</dbReference>
<dbReference type="InterPro" id="IPR005119">
    <property type="entry name" value="LysR_subst-bd"/>
</dbReference>
<dbReference type="InterPro" id="IPR036390">
    <property type="entry name" value="WH_DNA-bd_sf"/>
</dbReference>
<proteinExistence type="inferred from homology"/>
<dbReference type="GO" id="GO:0003677">
    <property type="term" value="F:DNA binding"/>
    <property type="evidence" value="ECO:0007669"/>
    <property type="project" value="UniProtKB-KW"/>
</dbReference>
<keyword evidence="7" id="KW-1185">Reference proteome</keyword>
<dbReference type="CDD" id="cd08417">
    <property type="entry name" value="PBP2_Nitroaromatics_like"/>
    <property type="match status" value="1"/>
</dbReference>
<dbReference type="EMBL" id="VTUZ01000061">
    <property type="protein sequence ID" value="KAA0998292.1"/>
    <property type="molecule type" value="Genomic_DNA"/>
</dbReference>
<dbReference type="InterPro" id="IPR036388">
    <property type="entry name" value="WH-like_DNA-bd_sf"/>
</dbReference>
<gene>
    <name evidence="6" type="ORF">FVF58_45250</name>
</gene>
<evidence type="ECO:0000256" key="4">
    <source>
        <dbReference type="ARBA" id="ARBA00023163"/>
    </source>
</evidence>
<comment type="caution">
    <text evidence="6">The sequence shown here is derived from an EMBL/GenBank/DDBJ whole genome shotgun (WGS) entry which is preliminary data.</text>
</comment>
<keyword evidence="4" id="KW-0804">Transcription</keyword>